<evidence type="ECO:0000313" key="4">
    <source>
        <dbReference type="Proteomes" id="UP000002286"/>
    </source>
</evidence>
<dbReference type="InterPro" id="IPR002810">
    <property type="entry name" value="NfeD-like_C"/>
</dbReference>
<keyword evidence="1" id="KW-0472">Membrane</keyword>
<dbReference type="EMBL" id="AM421808">
    <property type="protein sequence ID" value="CAM10366.1"/>
    <property type="molecule type" value="Genomic_DNA"/>
</dbReference>
<keyword evidence="1" id="KW-1133">Transmembrane helix</keyword>
<sequence>MGKCMTVWFVAAVAVLIIELLTGTVYLLVVSAALAGSGIAYGLTGSTPAAVLTAALLSALGIWFVHAKTAVGKVETDSYQDLDAGQYVEILRHTGGNRYEVFYRGTHWQAQNTGQEELEPGTRALIVRKEGNLLIIANP</sequence>
<dbReference type="Gene3D" id="2.40.50.140">
    <property type="entry name" value="Nucleic acid-binding proteins"/>
    <property type="match status" value="1"/>
</dbReference>
<proteinExistence type="predicted"/>
<evidence type="ECO:0000256" key="1">
    <source>
        <dbReference type="SAM" id="Phobius"/>
    </source>
</evidence>
<accession>A1KU25</accession>
<feature type="transmembrane region" description="Helical" evidence="1">
    <location>
        <begin position="39"/>
        <end position="65"/>
    </location>
</feature>
<name>A1KU25_NEIMF</name>
<dbReference type="HOGENOM" id="CLU_116732_0_1_4"/>
<dbReference type="InterPro" id="IPR012340">
    <property type="entry name" value="NA-bd_OB-fold"/>
</dbReference>
<dbReference type="AlphaFoldDB" id="A1KU25"/>
<feature type="domain" description="NfeD-like C-terminal" evidence="2">
    <location>
        <begin position="82"/>
        <end position="136"/>
    </location>
</feature>
<reference evidence="3 4" key="1">
    <citation type="journal article" date="2007" name="PLoS Genet.">
        <title>Meningococcal genetic variation mechanisms viewed through comparative analysis of serogroup C strain FAM18.</title>
        <authorList>
            <person name="Bentley S.D."/>
            <person name="Vernikos G.S."/>
            <person name="Snyder L.A.S."/>
            <person name="Churcher C."/>
            <person name="Arrowsmith C."/>
            <person name="Chillingworth T."/>
            <person name="Cronin A."/>
            <person name="Davis P.H."/>
            <person name="Holroyd N.E."/>
            <person name="Jagels K."/>
            <person name="Maddison M."/>
            <person name="Moule S."/>
            <person name="Rabbinowitsch E."/>
            <person name="Sharp S."/>
            <person name="Unwin L."/>
            <person name="Whitehead S."/>
            <person name="Quail M.A."/>
            <person name="Achtman M."/>
            <person name="Barrell B."/>
            <person name="Saunders N.J."/>
            <person name="Parkhill J."/>
        </authorList>
    </citation>
    <scope>NUCLEOTIDE SEQUENCE [LARGE SCALE GENOMIC DNA]</scope>
    <source>
        <strain evidence="4">ATCC 700532 / DSM 15464 / FAM18</strain>
    </source>
</reference>
<protein>
    <submittedName>
        <fullName evidence="3">Membrane protein</fullName>
    </submittedName>
</protein>
<gene>
    <name evidence="3" type="ordered locus">NMC1115</name>
</gene>
<dbReference type="KEGG" id="nmc:NMC1115"/>
<keyword evidence="1" id="KW-0812">Transmembrane</keyword>
<organism evidence="3 4">
    <name type="scientific">Neisseria meningitidis serogroup C / serotype 2a (strain ATCC 700532 / DSM 15464 / FAM18)</name>
    <dbReference type="NCBI Taxonomy" id="272831"/>
    <lineage>
        <taxon>Bacteria</taxon>
        <taxon>Pseudomonadati</taxon>
        <taxon>Pseudomonadota</taxon>
        <taxon>Betaproteobacteria</taxon>
        <taxon>Neisseriales</taxon>
        <taxon>Neisseriaceae</taxon>
        <taxon>Neisseria</taxon>
    </lineage>
</organism>
<dbReference type="Pfam" id="PF01957">
    <property type="entry name" value="NfeD"/>
    <property type="match status" value="1"/>
</dbReference>
<dbReference type="Proteomes" id="UP000002286">
    <property type="component" value="Chromosome"/>
</dbReference>
<feature type="transmembrane region" description="Helical" evidence="1">
    <location>
        <begin position="7"/>
        <end position="33"/>
    </location>
</feature>
<evidence type="ECO:0000259" key="2">
    <source>
        <dbReference type="Pfam" id="PF01957"/>
    </source>
</evidence>
<evidence type="ECO:0000313" key="3">
    <source>
        <dbReference type="EMBL" id="CAM10366.1"/>
    </source>
</evidence>